<accession>A0A1R0X327</accession>
<protein>
    <submittedName>
        <fullName evidence="1">Uncharacterized protein</fullName>
    </submittedName>
</protein>
<comment type="caution">
    <text evidence="1">The sequence shown here is derived from an EMBL/GenBank/DDBJ whole genome shotgun (WGS) entry which is preliminary data.</text>
</comment>
<name>A0A1R0X327_9BACL</name>
<evidence type="ECO:0000313" key="2">
    <source>
        <dbReference type="EMBL" id="OME12487.1"/>
    </source>
</evidence>
<evidence type="ECO:0000313" key="4">
    <source>
        <dbReference type="Proteomes" id="UP000187465"/>
    </source>
</evidence>
<dbReference type="RefSeq" id="WP_036681316.1">
    <property type="nucleotide sequence ID" value="NZ_JARLKA010000026.1"/>
</dbReference>
<evidence type="ECO:0000313" key="1">
    <source>
        <dbReference type="EMBL" id="OMD27684.1"/>
    </source>
</evidence>
<dbReference type="EMBL" id="MKQP01000035">
    <property type="protein sequence ID" value="OMD27684.1"/>
    <property type="molecule type" value="Genomic_DNA"/>
</dbReference>
<dbReference type="EMBL" id="MPTO01000033">
    <property type="protein sequence ID" value="OME12487.1"/>
    <property type="molecule type" value="Genomic_DNA"/>
</dbReference>
<proteinExistence type="predicted"/>
<gene>
    <name evidence="1" type="ORF">BJP51_24520</name>
    <name evidence="2" type="ORF">BSK47_27100</name>
</gene>
<dbReference type="Proteomes" id="UP000187323">
    <property type="component" value="Unassembled WGS sequence"/>
</dbReference>
<evidence type="ECO:0000313" key="3">
    <source>
        <dbReference type="Proteomes" id="UP000187323"/>
    </source>
</evidence>
<organism evidence="1 4">
    <name type="scientific">Paenibacillus odorifer</name>
    <dbReference type="NCBI Taxonomy" id="189426"/>
    <lineage>
        <taxon>Bacteria</taxon>
        <taxon>Bacillati</taxon>
        <taxon>Bacillota</taxon>
        <taxon>Bacilli</taxon>
        <taxon>Bacillales</taxon>
        <taxon>Paenibacillaceae</taxon>
        <taxon>Paenibacillus</taxon>
    </lineage>
</organism>
<reference evidence="3 4" key="1">
    <citation type="submission" date="2016-10" db="EMBL/GenBank/DDBJ databases">
        <title>Paenibacillus species isolates.</title>
        <authorList>
            <person name="Beno S.M."/>
        </authorList>
    </citation>
    <scope>NUCLEOTIDE SEQUENCE [LARGE SCALE GENOMIC DNA]</scope>
    <source>
        <strain evidence="1 4">FSL H7-0604</strain>
        <strain evidence="2 3">FSL H7-0918</strain>
    </source>
</reference>
<dbReference type="AlphaFoldDB" id="A0A1R0X327"/>
<dbReference type="Proteomes" id="UP000187465">
    <property type="component" value="Unassembled WGS sequence"/>
</dbReference>
<sequence length="239" mass="27841">MYDLTISLDYGEPLKLKPDYRYDFVTFDINNDHGRGLLNNSVFVLRTITGGNVKGNVLIDLIHTSNVNAFDVASHANCHFHLLESDKLREEGILINDKINLQITETSVSSQYFAEIKDQAVTNNSPFGDNTKLTFTTCRYILFTLHHENTVNSKNIELATIFDLQKEHIWHNNRYRNFNNLHTLDIDRYVNRKLAPSTPWSEVKKIIESENKKWRDLSNQKFNQLLDKRGELPFLVIER</sequence>